<protein>
    <submittedName>
        <fullName evidence="3">Inner spore coat protein H</fullName>
    </submittedName>
</protein>
<evidence type="ECO:0000256" key="2">
    <source>
        <dbReference type="SAM" id="SignalP"/>
    </source>
</evidence>
<keyword evidence="3" id="KW-0946">Virion</keyword>
<evidence type="ECO:0000313" key="4">
    <source>
        <dbReference type="Proteomes" id="UP000238823"/>
    </source>
</evidence>
<name>A0A2S9YU67_9BACT</name>
<organism evidence="3 4">
    <name type="scientific">Enhygromyxa salina</name>
    <dbReference type="NCBI Taxonomy" id="215803"/>
    <lineage>
        <taxon>Bacteria</taxon>
        <taxon>Pseudomonadati</taxon>
        <taxon>Myxococcota</taxon>
        <taxon>Polyangia</taxon>
        <taxon>Nannocystales</taxon>
        <taxon>Nannocystaceae</taxon>
        <taxon>Enhygromyxa</taxon>
    </lineage>
</organism>
<reference evidence="3 4" key="1">
    <citation type="submission" date="2018-03" db="EMBL/GenBank/DDBJ databases">
        <title>Draft Genome Sequences of the Obligatory Marine Myxobacteria Enhygromyxa salina SWB007.</title>
        <authorList>
            <person name="Poehlein A."/>
            <person name="Moghaddam J.A."/>
            <person name="Harms H."/>
            <person name="Alanjari M."/>
            <person name="Koenig G.M."/>
            <person name="Daniel R."/>
            <person name="Schaeberle T.F."/>
        </authorList>
    </citation>
    <scope>NUCLEOTIDE SEQUENCE [LARGE SCALE GENOMIC DNA]</scope>
    <source>
        <strain evidence="3 4">SWB007</strain>
    </source>
</reference>
<dbReference type="PANTHER" id="PTHR40050">
    <property type="entry name" value="INNER SPORE COAT PROTEIN H"/>
    <property type="match status" value="1"/>
</dbReference>
<dbReference type="EMBL" id="PVNL01000039">
    <property type="protein sequence ID" value="PRQ08633.1"/>
    <property type="molecule type" value="Genomic_DNA"/>
</dbReference>
<dbReference type="InterPro" id="IPR014867">
    <property type="entry name" value="Spore_coat_CotH_CotH2/3/7"/>
</dbReference>
<feature type="region of interest" description="Disordered" evidence="1">
    <location>
        <begin position="36"/>
        <end position="98"/>
    </location>
</feature>
<keyword evidence="2" id="KW-0732">Signal</keyword>
<dbReference type="Pfam" id="PF08757">
    <property type="entry name" value="CotH"/>
    <property type="match status" value="1"/>
</dbReference>
<dbReference type="AlphaFoldDB" id="A0A2S9YU67"/>
<dbReference type="PANTHER" id="PTHR40050:SF1">
    <property type="entry name" value="INNER SPORE COAT PROTEIN H"/>
    <property type="match status" value="1"/>
</dbReference>
<dbReference type="Proteomes" id="UP000238823">
    <property type="component" value="Unassembled WGS sequence"/>
</dbReference>
<evidence type="ECO:0000256" key="1">
    <source>
        <dbReference type="SAM" id="MobiDB-lite"/>
    </source>
</evidence>
<keyword evidence="3" id="KW-0167">Capsid protein</keyword>
<feature type="chain" id="PRO_5015404941" evidence="2">
    <location>
        <begin position="27"/>
        <end position="481"/>
    </location>
</feature>
<accession>A0A2S9YU67</accession>
<proteinExistence type="predicted"/>
<comment type="caution">
    <text evidence="3">The sequence shown here is derived from an EMBL/GenBank/DDBJ whole genome shotgun (WGS) entry which is preliminary data.</text>
</comment>
<feature type="compositionally biased region" description="Low complexity" evidence="1">
    <location>
        <begin position="37"/>
        <end position="55"/>
    </location>
</feature>
<feature type="compositionally biased region" description="Pro residues" evidence="1">
    <location>
        <begin position="77"/>
        <end position="92"/>
    </location>
</feature>
<dbReference type="PROSITE" id="PS51257">
    <property type="entry name" value="PROKAR_LIPOPROTEIN"/>
    <property type="match status" value="1"/>
</dbReference>
<gene>
    <name evidence="3" type="primary">cotH_2</name>
    <name evidence="3" type="ORF">ENSA7_16390</name>
</gene>
<evidence type="ECO:0000313" key="3">
    <source>
        <dbReference type="EMBL" id="PRQ08633.1"/>
    </source>
</evidence>
<sequence length="481" mass="54912">MIQCVSRSLIILSLAATLACTDSTNASDTTAFASVSDTGAADSTDGGAAIDTGDTTDGGDPEIRLDLDPSIEILDLPPDPGPPPDPNEQLPPPDDDGCHGLYAQDLLPTFNLTLEPVVWEQLQYEWNNGADIDDDGGNPKIYHPITVFEYEDIAIYNAEIRLRGNTTWWDPIPDDKMQFQIGFHTNDENGRFLGLKRLAFDAATANRHLLRDRLALRIMRSVGIVAPCANNARIFVNGEYYGIFTNIEKLDETFLERRFDDPTGDLWYRTNWELKTNLDTANDDRIEALNDAETPEELYTYLDLEQALRVFAAESVLPFSDGMWAGGLNYYFYDEPISGKFMMLTWDLDNTFERFHDKQNGEYPHNPDPVVWEKWTSHGRPIYELALEDSMWFQYYIQMIGEVFEEGYQPDDLHELIDTYTAQIQEAVLADTNKPYSNEVYLEHVELLHWYVQQRAEWLEDWLECWQDGGVNDGDGFCEEP</sequence>
<feature type="signal peptide" evidence="2">
    <location>
        <begin position="1"/>
        <end position="26"/>
    </location>
</feature>